<evidence type="ECO:0000313" key="2">
    <source>
        <dbReference type="EnsemblPlants" id="QL07p046953:mrna"/>
    </source>
</evidence>
<evidence type="ECO:0000313" key="3">
    <source>
        <dbReference type="Proteomes" id="UP000594261"/>
    </source>
</evidence>
<protein>
    <submittedName>
        <fullName evidence="2">Uncharacterized protein</fullName>
    </submittedName>
</protein>
<sequence>MSSFDKEIGLQNSVWTSSKSTRMSMTVWRSSDQTSLDFQVFTDEDSKDPNKSNGVETGDSATYPDEAEMTSSPTTGSLIDPVLRAKPEARQNNEEDDPHHIDDNEDQVQADSRNGHDDNEMRCDEGIQTWSPAILIITETKVEVSETSSIEQEIHAIVKDFSMGTSWLLLAIYASPRYAKRKLLWENLATVTGQHSMPWVMVDDFNEVLDGEDKFRGRRVNLSRVMKF</sequence>
<feature type="compositionally biased region" description="Polar residues" evidence="1">
    <location>
        <begin position="10"/>
        <end position="37"/>
    </location>
</feature>
<reference evidence="2 3" key="1">
    <citation type="journal article" date="2016" name="G3 (Bethesda)">
        <title>First Draft Assembly and Annotation of the Genome of a California Endemic Oak Quercus lobata Nee (Fagaceae).</title>
        <authorList>
            <person name="Sork V.L."/>
            <person name="Fitz-Gibbon S.T."/>
            <person name="Puiu D."/>
            <person name="Crepeau M."/>
            <person name="Gugger P.F."/>
            <person name="Sherman R."/>
            <person name="Stevens K."/>
            <person name="Langley C.H."/>
            <person name="Pellegrini M."/>
            <person name="Salzberg S.L."/>
        </authorList>
    </citation>
    <scope>NUCLEOTIDE SEQUENCE [LARGE SCALE GENOMIC DNA]</scope>
    <source>
        <strain evidence="2 3">cv. SW786</strain>
    </source>
</reference>
<feature type="compositionally biased region" description="Basic and acidic residues" evidence="1">
    <location>
        <begin position="83"/>
        <end position="102"/>
    </location>
</feature>
<proteinExistence type="predicted"/>
<dbReference type="EMBL" id="LRBV02000007">
    <property type="status" value="NOT_ANNOTATED_CDS"/>
    <property type="molecule type" value="Genomic_DNA"/>
</dbReference>
<dbReference type="PANTHER" id="PTHR35218">
    <property type="entry name" value="RNASE H DOMAIN-CONTAINING PROTEIN"/>
    <property type="match status" value="1"/>
</dbReference>
<dbReference type="EnsemblPlants" id="QL07p046953:mrna">
    <property type="protein sequence ID" value="QL07p046953:mrna"/>
    <property type="gene ID" value="QL07p046953"/>
</dbReference>
<organism evidence="2 3">
    <name type="scientific">Quercus lobata</name>
    <name type="common">Valley oak</name>
    <dbReference type="NCBI Taxonomy" id="97700"/>
    <lineage>
        <taxon>Eukaryota</taxon>
        <taxon>Viridiplantae</taxon>
        <taxon>Streptophyta</taxon>
        <taxon>Embryophyta</taxon>
        <taxon>Tracheophyta</taxon>
        <taxon>Spermatophyta</taxon>
        <taxon>Magnoliopsida</taxon>
        <taxon>eudicotyledons</taxon>
        <taxon>Gunneridae</taxon>
        <taxon>Pentapetalae</taxon>
        <taxon>rosids</taxon>
        <taxon>fabids</taxon>
        <taxon>Fagales</taxon>
        <taxon>Fagaceae</taxon>
        <taxon>Quercus</taxon>
    </lineage>
</organism>
<name>A0A7N2M7I9_QUELO</name>
<dbReference type="Proteomes" id="UP000594261">
    <property type="component" value="Chromosome 7"/>
</dbReference>
<reference evidence="2" key="2">
    <citation type="submission" date="2021-01" db="UniProtKB">
        <authorList>
            <consortium name="EnsemblPlants"/>
        </authorList>
    </citation>
    <scope>IDENTIFICATION</scope>
</reference>
<accession>A0A7N2M7I9</accession>
<dbReference type="AlphaFoldDB" id="A0A7N2M7I9"/>
<evidence type="ECO:0000256" key="1">
    <source>
        <dbReference type="SAM" id="MobiDB-lite"/>
    </source>
</evidence>
<keyword evidence="3" id="KW-1185">Reference proteome</keyword>
<dbReference type="PANTHER" id="PTHR35218:SF7">
    <property type="entry name" value="ENDONUCLEASE_EXONUCLEASE_PHOSPHATASE"/>
    <property type="match status" value="1"/>
</dbReference>
<dbReference type="Gramene" id="QL07p046953:mrna">
    <property type="protein sequence ID" value="QL07p046953:mrna"/>
    <property type="gene ID" value="QL07p046953"/>
</dbReference>
<dbReference type="InParanoid" id="A0A7N2M7I9"/>
<feature type="region of interest" description="Disordered" evidence="1">
    <location>
        <begin position="1"/>
        <end position="123"/>
    </location>
</feature>
<feature type="compositionally biased region" description="Basic and acidic residues" evidence="1">
    <location>
        <begin position="113"/>
        <end position="123"/>
    </location>
</feature>